<dbReference type="InterPro" id="IPR003661">
    <property type="entry name" value="HisK_dim/P_dom"/>
</dbReference>
<evidence type="ECO:0000256" key="4">
    <source>
        <dbReference type="ARBA" id="ARBA00022679"/>
    </source>
</evidence>
<reference evidence="10 11" key="1">
    <citation type="submission" date="2016-10" db="EMBL/GenBank/DDBJ databases">
        <authorList>
            <person name="de Groot N.N."/>
        </authorList>
    </citation>
    <scope>NUCLEOTIDE SEQUENCE [LARGE SCALE GENOMIC DNA]</scope>
    <source>
        <strain evidence="10 11">Z108</strain>
    </source>
</reference>
<dbReference type="SMART" id="SM00448">
    <property type="entry name" value="REC"/>
    <property type="match status" value="1"/>
</dbReference>
<dbReference type="Pfam" id="PF00512">
    <property type="entry name" value="HisKA"/>
    <property type="match status" value="1"/>
</dbReference>
<dbReference type="Pfam" id="PF02518">
    <property type="entry name" value="HATPase_c"/>
    <property type="match status" value="1"/>
</dbReference>
<evidence type="ECO:0000256" key="7">
    <source>
        <dbReference type="PROSITE-ProRule" id="PRU00169"/>
    </source>
</evidence>
<feature type="domain" description="Response regulatory" evidence="9">
    <location>
        <begin position="677"/>
        <end position="798"/>
    </location>
</feature>
<dbReference type="EMBL" id="FOQK01000021">
    <property type="protein sequence ID" value="SFI21090.1"/>
    <property type="molecule type" value="Genomic_DNA"/>
</dbReference>
<feature type="modified residue" description="4-aspartylphosphate" evidence="7">
    <location>
        <position position="729"/>
    </location>
</feature>
<dbReference type="Gene3D" id="3.40.50.2300">
    <property type="match status" value="1"/>
</dbReference>
<evidence type="ECO:0000256" key="1">
    <source>
        <dbReference type="ARBA" id="ARBA00000085"/>
    </source>
</evidence>
<evidence type="ECO:0000259" key="8">
    <source>
        <dbReference type="PROSITE" id="PS50109"/>
    </source>
</evidence>
<dbReference type="Gene3D" id="1.10.287.130">
    <property type="match status" value="1"/>
</dbReference>
<dbReference type="InterPro" id="IPR004358">
    <property type="entry name" value="Sig_transdc_His_kin-like_C"/>
</dbReference>
<dbReference type="PANTHER" id="PTHR43047">
    <property type="entry name" value="TWO-COMPONENT HISTIDINE PROTEIN KINASE"/>
    <property type="match status" value="1"/>
</dbReference>
<dbReference type="GO" id="GO:0005886">
    <property type="term" value="C:plasma membrane"/>
    <property type="evidence" value="ECO:0007669"/>
    <property type="project" value="TreeGrafter"/>
</dbReference>
<evidence type="ECO:0000256" key="3">
    <source>
        <dbReference type="ARBA" id="ARBA00022553"/>
    </source>
</evidence>
<organism evidence="10 11">
    <name type="scientific">Selenomonas ruminantium</name>
    <dbReference type="NCBI Taxonomy" id="971"/>
    <lineage>
        <taxon>Bacteria</taxon>
        <taxon>Bacillati</taxon>
        <taxon>Bacillota</taxon>
        <taxon>Negativicutes</taxon>
        <taxon>Selenomonadales</taxon>
        <taxon>Selenomonadaceae</taxon>
        <taxon>Selenomonas</taxon>
    </lineage>
</organism>
<accession>A0A1I3GC89</accession>
<dbReference type="CDD" id="cd00082">
    <property type="entry name" value="HisKA"/>
    <property type="match status" value="1"/>
</dbReference>
<keyword evidence="5 10" id="KW-0418">Kinase</keyword>
<dbReference type="GO" id="GO:0009927">
    <property type="term" value="F:histidine phosphotransfer kinase activity"/>
    <property type="evidence" value="ECO:0007669"/>
    <property type="project" value="TreeGrafter"/>
</dbReference>
<dbReference type="InterPro" id="IPR001789">
    <property type="entry name" value="Sig_transdc_resp-reg_receiver"/>
</dbReference>
<dbReference type="Gene3D" id="3.30.565.10">
    <property type="entry name" value="Histidine kinase-like ATPase, C-terminal domain"/>
    <property type="match status" value="1"/>
</dbReference>
<dbReference type="Pfam" id="PF00072">
    <property type="entry name" value="Response_reg"/>
    <property type="match status" value="1"/>
</dbReference>
<proteinExistence type="predicted"/>
<name>A0A1I3GC89_SELRU</name>
<keyword evidence="3 7" id="KW-0597">Phosphoprotein</keyword>
<protein>
    <recommendedName>
        <fullName evidence="2">histidine kinase</fullName>
        <ecNumber evidence="2">2.7.13.3</ecNumber>
    </recommendedName>
</protein>
<dbReference type="RefSeq" id="WP_256211362.1">
    <property type="nucleotide sequence ID" value="NZ_FOQK01000021.1"/>
</dbReference>
<dbReference type="PRINTS" id="PR00344">
    <property type="entry name" value="BCTRLSENSOR"/>
</dbReference>
<dbReference type="InterPro" id="IPR003594">
    <property type="entry name" value="HATPase_dom"/>
</dbReference>
<dbReference type="PROSITE" id="PS50109">
    <property type="entry name" value="HIS_KIN"/>
    <property type="match status" value="1"/>
</dbReference>
<evidence type="ECO:0000313" key="10">
    <source>
        <dbReference type="EMBL" id="SFI21090.1"/>
    </source>
</evidence>
<dbReference type="PANTHER" id="PTHR43047:SF72">
    <property type="entry name" value="OSMOSENSING HISTIDINE PROTEIN KINASE SLN1"/>
    <property type="match status" value="1"/>
</dbReference>
<dbReference type="SMART" id="SM00388">
    <property type="entry name" value="HisKA"/>
    <property type="match status" value="1"/>
</dbReference>
<dbReference type="AlphaFoldDB" id="A0A1I3GC89"/>
<keyword evidence="6" id="KW-0902">Two-component regulatory system</keyword>
<dbReference type="InterPro" id="IPR036097">
    <property type="entry name" value="HisK_dim/P_sf"/>
</dbReference>
<dbReference type="InterPro" id="IPR005467">
    <property type="entry name" value="His_kinase_dom"/>
</dbReference>
<evidence type="ECO:0000259" key="9">
    <source>
        <dbReference type="PROSITE" id="PS50110"/>
    </source>
</evidence>
<dbReference type="PROSITE" id="PS50110">
    <property type="entry name" value="RESPONSE_REGULATORY"/>
    <property type="match status" value="1"/>
</dbReference>
<dbReference type="Proteomes" id="UP000183639">
    <property type="component" value="Unassembled WGS sequence"/>
</dbReference>
<dbReference type="InterPro" id="IPR036890">
    <property type="entry name" value="HATPase_C_sf"/>
</dbReference>
<evidence type="ECO:0000256" key="5">
    <source>
        <dbReference type="ARBA" id="ARBA00022777"/>
    </source>
</evidence>
<dbReference type="EC" id="2.7.13.3" evidence="2"/>
<keyword evidence="4" id="KW-0808">Transferase</keyword>
<evidence type="ECO:0000256" key="6">
    <source>
        <dbReference type="ARBA" id="ARBA00023012"/>
    </source>
</evidence>
<evidence type="ECO:0000313" key="11">
    <source>
        <dbReference type="Proteomes" id="UP000183639"/>
    </source>
</evidence>
<dbReference type="GO" id="GO:0000155">
    <property type="term" value="F:phosphorelay sensor kinase activity"/>
    <property type="evidence" value="ECO:0007669"/>
    <property type="project" value="InterPro"/>
</dbReference>
<dbReference type="CDD" id="cd17546">
    <property type="entry name" value="REC_hyHK_CKI1_RcsC-like"/>
    <property type="match status" value="1"/>
</dbReference>
<sequence length="807" mass="91055">MNWLEDCKEALTAMAELYVFVQIIDFKADKIYSIKANREVDAVLQADMPLQDRLARLMAKATVRGQHQPVESFIDLQTLPQRMCGNKRLSLSCYCAEHGWGRGDFIRMGDADPLTRVIFALEDINSQKEHEGMMQQTVDLLAESYSAIYYANLLDQSVQPVRMNEVAQWVVSRQKEKLSPRSLMKTYIDSFIHPDDAADMMRLINLDYLQERLKTEPCIFHVYRTHTQGVDTYYRMKIMKLAERQILVCAFENIDQEVREKIKAAQEQERYNMLINGLSREYSSVWYIDAALDTVSLVRSNANSQTTKAVLASVKDVSYEKVIRAYIDTFVVPEDRERLYQQTSIAELLRQIPDDDVYRIDYARQNLDGQQCHFQACYARDINATGSQCFIAGFRDVQSMFMAEQRKQKELAEARRVAEAANASKTNFLFNMSHDIRTPMNAIMGFRDLLEKYQDDPARRKRYLDKIKEASKVLLSIINNVLEMARIEKGKLALEEAAYNVHEFAASLYVVLEDMMQARKITVTYELKVEHPCLYGDTTKLREIYLNILSNACKYTEPGGSVMVVCEELPAAKPGWGLFRSTITDTGIGMAADFLPHVFDEFSRENNTTSTKIEGTGLGMSIVKRLVALMDGTIEMQSEKGVGTTCIVSIPHRFAAAAEISGEQIPAAAVSSLKGVRILLAEDNEINAEITMTILQEAGILIDHAADGRICVDMLRAAPDAYYDLILMDVQMPNLNGYEAARQIRALPDGAKAGIPILAMTANAFEEDRQEALKAGMNGHLAKPIETKFLLQTLADLFHAESSIGGV</sequence>
<evidence type="ECO:0000256" key="2">
    <source>
        <dbReference type="ARBA" id="ARBA00012438"/>
    </source>
</evidence>
<dbReference type="SMART" id="SM00387">
    <property type="entry name" value="HATPase_c"/>
    <property type="match status" value="1"/>
</dbReference>
<feature type="domain" description="Histidine kinase" evidence="8">
    <location>
        <begin position="431"/>
        <end position="654"/>
    </location>
</feature>
<dbReference type="SUPFAM" id="SSF55874">
    <property type="entry name" value="ATPase domain of HSP90 chaperone/DNA topoisomerase II/histidine kinase"/>
    <property type="match status" value="1"/>
</dbReference>
<dbReference type="SUPFAM" id="SSF52172">
    <property type="entry name" value="CheY-like"/>
    <property type="match status" value="1"/>
</dbReference>
<comment type="catalytic activity">
    <reaction evidence="1">
        <text>ATP + protein L-histidine = ADP + protein N-phospho-L-histidine.</text>
        <dbReference type="EC" id="2.7.13.3"/>
    </reaction>
</comment>
<dbReference type="SUPFAM" id="SSF47384">
    <property type="entry name" value="Homodimeric domain of signal transducing histidine kinase"/>
    <property type="match status" value="1"/>
</dbReference>
<dbReference type="InterPro" id="IPR011006">
    <property type="entry name" value="CheY-like_superfamily"/>
</dbReference>
<gene>
    <name evidence="10" type="ORF">SAMN04487861_12150</name>
</gene>